<dbReference type="Proteomes" id="UP000606991">
    <property type="component" value="Unassembled WGS sequence"/>
</dbReference>
<comment type="catalytic activity">
    <reaction evidence="7">
        <text>tRNA(Asx) + L-aspartate + ATP = L-aspartyl-tRNA(Asx) + AMP + diphosphate</text>
        <dbReference type="Rhea" id="RHEA:18349"/>
        <dbReference type="Rhea" id="RHEA-COMP:9710"/>
        <dbReference type="Rhea" id="RHEA-COMP:9711"/>
        <dbReference type="ChEBI" id="CHEBI:29991"/>
        <dbReference type="ChEBI" id="CHEBI:30616"/>
        <dbReference type="ChEBI" id="CHEBI:33019"/>
        <dbReference type="ChEBI" id="CHEBI:78442"/>
        <dbReference type="ChEBI" id="CHEBI:78516"/>
        <dbReference type="ChEBI" id="CHEBI:456215"/>
        <dbReference type="EC" id="6.1.1.23"/>
    </reaction>
</comment>
<dbReference type="Gene3D" id="3.30.930.10">
    <property type="entry name" value="Bira Bifunctional Protein, Domain 2"/>
    <property type="match status" value="1"/>
</dbReference>
<dbReference type="GO" id="GO:0006422">
    <property type="term" value="P:aspartyl-tRNA aminoacylation"/>
    <property type="evidence" value="ECO:0007669"/>
    <property type="project" value="UniProtKB-UniRule"/>
</dbReference>
<name>A0A2W5ZB30_9BACT</name>
<dbReference type="Pfam" id="PF02938">
    <property type="entry name" value="GAD"/>
    <property type="match status" value="1"/>
</dbReference>
<evidence type="ECO:0000313" key="10">
    <source>
        <dbReference type="EMBL" id="PZR81227.1"/>
    </source>
</evidence>
<feature type="binding site" evidence="7">
    <location>
        <position position="176"/>
    </location>
    <ligand>
        <name>L-aspartate</name>
        <dbReference type="ChEBI" id="CHEBI:29991"/>
    </ligand>
</feature>
<feature type="binding site" evidence="7">
    <location>
        <position position="485"/>
    </location>
    <ligand>
        <name>ATP</name>
        <dbReference type="ChEBI" id="CHEBI:30616"/>
    </ligand>
</feature>
<dbReference type="InterPro" id="IPR029351">
    <property type="entry name" value="GAD_dom"/>
</dbReference>
<evidence type="ECO:0000256" key="1">
    <source>
        <dbReference type="ARBA" id="ARBA00006303"/>
    </source>
</evidence>
<evidence type="ECO:0000313" key="11">
    <source>
        <dbReference type="Proteomes" id="UP000248724"/>
    </source>
</evidence>
<dbReference type="InterPro" id="IPR047089">
    <property type="entry name" value="Asp-tRNA-ligase_1_N"/>
</dbReference>
<dbReference type="Proteomes" id="UP000248724">
    <property type="component" value="Unassembled WGS sequence"/>
</dbReference>
<evidence type="ECO:0000256" key="5">
    <source>
        <dbReference type="ARBA" id="ARBA00022917"/>
    </source>
</evidence>
<dbReference type="PANTHER" id="PTHR22594:SF5">
    <property type="entry name" value="ASPARTATE--TRNA LIGASE, MITOCHONDRIAL"/>
    <property type="match status" value="1"/>
</dbReference>
<dbReference type="InterPro" id="IPR004365">
    <property type="entry name" value="NA-bd_OB_tRNA"/>
</dbReference>
<dbReference type="NCBIfam" id="NF001750">
    <property type="entry name" value="PRK00476.1"/>
    <property type="match status" value="1"/>
</dbReference>
<comment type="function">
    <text evidence="7">Aspartyl-tRNA synthetase with relaxed tRNA specificity since it is able to aspartylate not only its cognate tRNA(Asp) but also tRNA(Asn). Reaction proceeds in two steps: L-aspartate is first activated by ATP to form Asp-AMP and then transferred to the acceptor end of tRNA(Asp/Asn).</text>
</comment>
<dbReference type="GO" id="GO:0050560">
    <property type="term" value="F:aspartate-tRNA(Asn) ligase activity"/>
    <property type="evidence" value="ECO:0007669"/>
    <property type="project" value="UniProtKB-EC"/>
</dbReference>
<dbReference type="InterPro" id="IPR002312">
    <property type="entry name" value="Asp/Asn-tRNA-synth_IIb"/>
</dbReference>
<dbReference type="EMBL" id="JAEKNS010000126">
    <property type="protein sequence ID" value="MBJ7595628.1"/>
    <property type="molecule type" value="Genomic_DNA"/>
</dbReference>
<evidence type="ECO:0000256" key="7">
    <source>
        <dbReference type="HAMAP-Rule" id="MF_00044"/>
    </source>
</evidence>
<feature type="site" description="Important for tRNA non-discrimination" evidence="7">
    <location>
        <position position="32"/>
    </location>
</feature>
<dbReference type="InterPro" id="IPR047090">
    <property type="entry name" value="AspRS_core"/>
</dbReference>
<keyword evidence="4 7" id="KW-0067">ATP-binding</keyword>
<proteinExistence type="inferred from homology"/>
<feature type="binding site" evidence="7">
    <location>
        <begin position="537"/>
        <end position="540"/>
    </location>
    <ligand>
        <name>ATP</name>
        <dbReference type="ChEBI" id="CHEBI:30616"/>
    </ligand>
</feature>
<feature type="binding site" evidence="7">
    <location>
        <begin position="222"/>
        <end position="224"/>
    </location>
    <ligand>
        <name>ATP</name>
        <dbReference type="ChEBI" id="CHEBI:30616"/>
    </ligand>
</feature>
<dbReference type="HAMAP" id="MF_00044">
    <property type="entry name" value="Asp_tRNA_synth_type1"/>
    <property type="match status" value="1"/>
</dbReference>
<comment type="subunit">
    <text evidence="7">Homodimer.</text>
</comment>
<comment type="subcellular location">
    <subcellularLocation>
        <location evidence="7">Cytoplasm</location>
    </subcellularLocation>
</comment>
<dbReference type="InterPro" id="IPR004364">
    <property type="entry name" value="Aa-tRNA-synt_II"/>
</dbReference>
<feature type="binding site" evidence="7">
    <location>
        <position position="222"/>
    </location>
    <ligand>
        <name>L-aspartate</name>
        <dbReference type="ChEBI" id="CHEBI:29991"/>
    </ligand>
</feature>
<dbReference type="Gene3D" id="3.30.1360.30">
    <property type="entry name" value="GAD-like domain"/>
    <property type="match status" value="1"/>
</dbReference>
<evidence type="ECO:0000313" key="12">
    <source>
        <dbReference type="Proteomes" id="UP000606991"/>
    </source>
</evidence>
<keyword evidence="5 7" id="KW-0648">Protein biosynthesis</keyword>
<dbReference type="SUPFAM" id="SSF55681">
    <property type="entry name" value="Class II aaRS and biotin synthetases"/>
    <property type="match status" value="1"/>
</dbReference>
<dbReference type="Pfam" id="PF01336">
    <property type="entry name" value="tRNA_anti-codon"/>
    <property type="match status" value="1"/>
</dbReference>
<dbReference type="InterPro" id="IPR006195">
    <property type="entry name" value="aa-tRNA-synth_II"/>
</dbReference>
<dbReference type="GO" id="GO:0005737">
    <property type="term" value="C:cytoplasm"/>
    <property type="evidence" value="ECO:0007669"/>
    <property type="project" value="UniProtKB-SubCell"/>
</dbReference>
<dbReference type="Gene3D" id="2.40.50.140">
    <property type="entry name" value="Nucleic acid-binding proteins"/>
    <property type="match status" value="1"/>
</dbReference>
<feature type="domain" description="Aminoacyl-transfer RNA synthetases class-II family profile" evidence="8">
    <location>
        <begin position="146"/>
        <end position="558"/>
    </location>
</feature>
<dbReference type="SUPFAM" id="SSF55261">
    <property type="entry name" value="GAD domain-like"/>
    <property type="match status" value="1"/>
</dbReference>
<keyword evidence="3 7" id="KW-0547">Nucleotide-binding</keyword>
<gene>
    <name evidence="7 9" type="primary">aspS</name>
    <name evidence="10" type="ORF">DLM65_06385</name>
    <name evidence="9" type="ORF">JF886_12350</name>
</gene>
<evidence type="ECO:0000313" key="9">
    <source>
        <dbReference type="EMBL" id="MBJ7595628.1"/>
    </source>
</evidence>
<dbReference type="EMBL" id="QHBU01000119">
    <property type="protein sequence ID" value="PZR81227.1"/>
    <property type="molecule type" value="Genomic_DNA"/>
</dbReference>
<dbReference type="InterPro" id="IPR045864">
    <property type="entry name" value="aa-tRNA-synth_II/BPL/LPL"/>
</dbReference>
<keyword evidence="2 7" id="KW-0436">Ligase</keyword>
<dbReference type="Pfam" id="PF00152">
    <property type="entry name" value="tRNA-synt_2"/>
    <property type="match status" value="1"/>
</dbReference>
<dbReference type="SUPFAM" id="SSF50249">
    <property type="entry name" value="Nucleic acid-binding proteins"/>
    <property type="match status" value="1"/>
</dbReference>
<evidence type="ECO:0000256" key="6">
    <source>
        <dbReference type="ARBA" id="ARBA00023146"/>
    </source>
</evidence>
<dbReference type="InterPro" id="IPR004115">
    <property type="entry name" value="GAD-like_sf"/>
</dbReference>
<dbReference type="AlphaFoldDB" id="A0A2W5ZB30"/>
<reference evidence="10 11" key="1">
    <citation type="journal article" date="2017" name="Nature">
        <title>Atmospheric trace gases support primary production in Antarctic desert surface soil.</title>
        <authorList>
            <person name="Ji M."/>
            <person name="Greening C."/>
            <person name="Vanwonterghem I."/>
            <person name="Carere C.R."/>
            <person name="Bay S.K."/>
            <person name="Steen J.A."/>
            <person name="Montgomery K."/>
            <person name="Lines T."/>
            <person name="Beardall J."/>
            <person name="van Dorst J."/>
            <person name="Snape I."/>
            <person name="Stott M.B."/>
            <person name="Hugenholtz P."/>
            <person name="Ferrari B.C."/>
        </authorList>
    </citation>
    <scope>NUCLEOTIDE SEQUENCE [LARGE SCALE GENOMIC DNA]</scope>
    <source>
        <strain evidence="10">RRmetagenome_bin12</strain>
    </source>
</reference>
<protein>
    <recommendedName>
        <fullName evidence="7">Aspartate--tRNA(Asp/Asn) ligase</fullName>
        <ecNumber evidence="7">6.1.1.23</ecNumber>
    </recommendedName>
    <alternativeName>
        <fullName evidence="7">Aspartyl-tRNA synthetase</fullName>
        <shortName evidence="7">AspRS</shortName>
    </alternativeName>
    <alternativeName>
        <fullName evidence="7">Non-discriminating aspartyl-tRNA synthetase</fullName>
        <shortName evidence="7">ND-AspRS</shortName>
    </alternativeName>
</protein>
<accession>A0A2W5ZB30</accession>
<accession>A0A934K4W7</accession>
<feature type="region of interest" description="Aspartate" evidence="7">
    <location>
        <begin position="200"/>
        <end position="203"/>
    </location>
</feature>
<dbReference type="PRINTS" id="PR01042">
    <property type="entry name" value="TRNASYNTHASP"/>
</dbReference>
<dbReference type="InterPro" id="IPR004524">
    <property type="entry name" value="Asp-tRNA-ligase_1"/>
</dbReference>
<dbReference type="GO" id="GO:0003676">
    <property type="term" value="F:nucleic acid binding"/>
    <property type="evidence" value="ECO:0007669"/>
    <property type="project" value="InterPro"/>
</dbReference>
<feature type="binding site" evidence="7">
    <location>
        <position position="492"/>
    </location>
    <ligand>
        <name>L-aspartate</name>
        <dbReference type="ChEBI" id="CHEBI:29991"/>
    </ligand>
</feature>
<organism evidence="10 11">
    <name type="scientific">Candidatus Aeolococcus gillhamiae</name>
    <dbReference type="NCBI Taxonomy" id="3127015"/>
    <lineage>
        <taxon>Bacteria</taxon>
        <taxon>Bacillati</taxon>
        <taxon>Candidatus Dormiibacterota</taxon>
        <taxon>Candidatus Dormibacteria</taxon>
        <taxon>Candidatus Aeolococcales</taxon>
        <taxon>Candidatus Aeolococcaceae</taxon>
        <taxon>Candidatus Aeolococcus</taxon>
    </lineage>
</organism>
<dbReference type="PROSITE" id="PS50862">
    <property type="entry name" value="AA_TRNA_LIGASE_II"/>
    <property type="match status" value="1"/>
</dbReference>
<reference evidence="9 12" key="3">
    <citation type="submission" date="2020-10" db="EMBL/GenBank/DDBJ databases">
        <title>Ca. Dormibacterota MAGs.</title>
        <authorList>
            <person name="Montgomery K."/>
        </authorList>
    </citation>
    <scope>NUCLEOTIDE SEQUENCE [LARGE SCALE GENOMIC DNA]</scope>
    <source>
        <strain evidence="9">SC8812_S17_18</strain>
    </source>
</reference>
<dbReference type="InterPro" id="IPR012340">
    <property type="entry name" value="NA-bd_OB-fold"/>
</dbReference>
<sequence>MSTKRTGCGVPRAGAAGTEMTVYGWVDRRRDHGGLIFLDLRDHSGILQVVINPETAPEARRSAHGVRLEYVMRVHGLLRAREPQNVNPRRDTGEVELYADDCEVLSVASTPPFPVNEETEVEESLRLRHRYLDLRRSRLQRNLRCRARFIAALREVMGELGFTEIETPMMIRATPEGARDYLVPSRLQHGSFYALPQSPQLYKQLCMVAGLDRYFQIARCMRDEDLRADRQPEFTQLDLEMSFIDEEDVFTVLERAISTAWMSAGFRGTISTPFPRITWHEAMARFGVDKPDMRFGMELHDLSEPLRGTGFRVFADALAGGGVVKGIAVPGGADLTRGDIEGRLLDVAKTFKARGLAYLWRRDDGWQGGIVKFFSADELEAIGAATGAQVGDAVLMVADQPAVVAAALGALRNHLARERSLADPDALAMIWVTEFPMFERGEDAGQVTPLHHPFTMLHRDDLGLLESDPLRIRSRAYDIVLNGREIGSGSIRITDPTIQERVFAAMGIGAEEAERKFGFLLEAFQYGVPPHGGFAAGIERLLMEGLGEENIRDVIAFPKNQQAQEPMTGAPAPVEEAQLSDLGLQLRPAAPALRIEPSHGGEG</sequence>
<dbReference type="CDD" id="cd04317">
    <property type="entry name" value="EcAspRS_like_N"/>
    <property type="match status" value="1"/>
</dbReference>
<evidence type="ECO:0000256" key="3">
    <source>
        <dbReference type="ARBA" id="ARBA00022741"/>
    </source>
</evidence>
<feature type="binding site" evidence="7">
    <location>
        <position position="451"/>
    </location>
    <ligand>
        <name>L-aspartate</name>
        <dbReference type="ChEBI" id="CHEBI:29991"/>
    </ligand>
</feature>
<dbReference type="GO" id="GO:0004815">
    <property type="term" value="F:aspartate-tRNA ligase activity"/>
    <property type="evidence" value="ECO:0007669"/>
    <property type="project" value="UniProtKB-UniRule"/>
</dbReference>
<comment type="caution">
    <text evidence="7">Lacks conserved residue(s) required for the propagation of feature annotation.</text>
</comment>
<evidence type="ECO:0000256" key="4">
    <source>
        <dbReference type="ARBA" id="ARBA00022840"/>
    </source>
</evidence>
<evidence type="ECO:0000259" key="8">
    <source>
        <dbReference type="PROSITE" id="PS50862"/>
    </source>
</evidence>
<comment type="similarity">
    <text evidence="1 7">Belongs to the class-II aminoacyl-tRNA synthetase family. Type 1 subfamily.</text>
</comment>
<dbReference type="CDD" id="cd00777">
    <property type="entry name" value="AspRS_core"/>
    <property type="match status" value="1"/>
</dbReference>
<dbReference type="RefSeq" id="WP_337312908.1">
    <property type="nucleotide sequence ID" value="NZ_JAEKNS010000126.1"/>
</dbReference>
<keyword evidence="7" id="KW-0963">Cytoplasm</keyword>
<comment type="caution">
    <text evidence="10">The sequence shown here is derived from an EMBL/GenBank/DDBJ whole genome shotgun (WGS) entry which is preliminary data.</text>
</comment>
<dbReference type="NCBIfam" id="TIGR00459">
    <property type="entry name" value="aspS_bact"/>
    <property type="match status" value="1"/>
</dbReference>
<dbReference type="PANTHER" id="PTHR22594">
    <property type="entry name" value="ASPARTYL/LYSYL-TRNA SYNTHETASE"/>
    <property type="match status" value="1"/>
</dbReference>
<evidence type="ECO:0000256" key="2">
    <source>
        <dbReference type="ARBA" id="ARBA00022598"/>
    </source>
</evidence>
<dbReference type="GO" id="GO:0005524">
    <property type="term" value="F:ATP binding"/>
    <property type="evidence" value="ECO:0007669"/>
    <property type="project" value="UniProtKB-UniRule"/>
</dbReference>
<reference evidence="10" key="2">
    <citation type="submission" date="2018-05" db="EMBL/GenBank/DDBJ databases">
        <authorList>
            <person name="Ferrari B."/>
        </authorList>
    </citation>
    <scope>NUCLEOTIDE SEQUENCE</scope>
    <source>
        <strain evidence="10">RRmetagenome_bin12</strain>
    </source>
</reference>
<dbReference type="EC" id="6.1.1.23" evidence="7"/>
<feature type="binding site" evidence="7">
    <location>
        <position position="231"/>
    </location>
    <ligand>
        <name>ATP</name>
        <dbReference type="ChEBI" id="CHEBI:30616"/>
    </ligand>
</feature>
<keyword evidence="6 7" id="KW-0030">Aminoacyl-tRNA synthetase</keyword>